<evidence type="ECO:0000256" key="5">
    <source>
        <dbReference type="ARBA" id="ARBA00023136"/>
    </source>
</evidence>
<feature type="transmembrane region" description="Helical" evidence="6">
    <location>
        <begin position="50"/>
        <end position="75"/>
    </location>
</feature>
<accession>A0ABR8WGV5</accession>
<keyword evidence="3 6" id="KW-0812">Transmembrane</keyword>
<feature type="transmembrane region" description="Helical" evidence="6">
    <location>
        <begin position="182"/>
        <end position="201"/>
    </location>
</feature>
<proteinExistence type="inferred from homology"/>
<dbReference type="Gene3D" id="1.20.1260.100">
    <property type="entry name" value="TspO/MBR protein"/>
    <property type="match status" value="1"/>
</dbReference>
<evidence type="ECO:0000313" key="7">
    <source>
        <dbReference type="EMBL" id="MBD8016108.1"/>
    </source>
</evidence>
<sequence>MNESTVKKTTIFTIVNLVLYFLTLGVNYLGSSGFFNGQSQGDISDQYLTLISPAPFTFSIWGVIYSLVLITLVYMFIKRKDAKVIKLVLLITPWFVLLSLCNMGWIIAFSYERLGISTVLIIGMLFSLLVIIGKIYTHRFEVPSTLAGLSFTFYCAWVTIATVVNVSLLLVQLEWNGFGISYSVWTLIILAVAVAFVLIYLTKYKNAAYPLPLAWAFFGIYGSYASGRVNPELAAAIQGFLIAGIVIFLIAAIWRFIKNGNSLFLRHSDQ</sequence>
<evidence type="ECO:0000256" key="1">
    <source>
        <dbReference type="ARBA" id="ARBA00004141"/>
    </source>
</evidence>
<dbReference type="PANTHER" id="PTHR33802">
    <property type="entry name" value="SI:CH211-161H7.5-RELATED"/>
    <property type="match status" value="1"/>
</dbReference>
<dbReference type="Pfam" id="PF03073">
    <property type="entry name" value="TspO_MBR"/>
    <property type="match status" value="1"/>
</dbReference>
<dbReference type="InterPro" id="IPR038330">
    <property type="entry name" value="TspO/MBR-related_sf"/>
</dbReference>
<keyword evidence="5 6" id="KW-0472">Membrane</keyword>
<dbReference type="EMBL" id="JACSPU010000005">
    <property type="protein sequence ID" value="MBD8016108.1"/>
    <property type="molecule type" value="Genomic_DNA"/>
</dbReference>
<feature type="transmembrane region" description="Helical" evidence="6">
    <location>
        <begin position="208"/>
        <end position="227"/>
    </location>
</feature>
<comment type="similarity">
    <text evidence="2">Belongs to the TspO/BZRP family.</text>
</comment>
<dbReference type="PANTHER" id="PTHR33802:SF1">
    <property type="entry name" value="XK-RELATED PROTEIN"/>
    <property type="match status" value="1"/>
</dbReference>
<feature type="transmembrane region" description="Helical" evidence="6">
    <location>
        <begin position="12"/>
        <end position="30"/>
    </location>
</feature>
<protein>
    <submittedName>
        <fullName evidence="7">Tryptophan-rich sensory protein</fullName>
    </submittedName>
</protein>
<keyword evidence="8" id="KW-1185">Reference proteome</keyword>
<organism evidence="7 8">
    <name type="scientific">Planococcus wigleyi</name>
    <dbReference type="NCBI Taxonomy" id="2762216"/>
    <lineage>
        <taxon>Bacteria</taxon>
        <taxon>Bacillati</taxon>
        <taxon>Bacillota</taxon>
        <taxon>Bacilli</taxon>
        <taxon>Bacillales</taxon>
        <taxon>Caryophanaceae</taxon>
        <taxon>Planococcus</taxon>
    </lineage>
</organism>
<evidence type="ECO:0000256" key="4">
    <source>
        <dbReference type="ARBA" id="ARBA00022989"/>
    </source>
</evidence>
<feature type="transmembrane region" description="Helical" evidence="6">
    <location>
        <begin position="233"/>
        <end position="257"/>
    </location>
</feature>
<name>A0ABR8WGV5_9BACL</name>
<dbReference type="RefSeq" id="WP_191716282.1">
    <property type="nucleotide sequence ID" value="NZ_JACSPU010000005.1"/>
</dbReference>
<dbReference type="InterPro" id="IPR004307">
    <property type="entry name" value="TspO_MBR"/>
</dbReference>
<keyword evidence="4 6" id="KW-1133">Transmembrane helix</keyword>
<feature type="transmembrane region" description="Helical" evidence="6">
    <location>
        <begin position="148"/>
        <end position="170"/>
    </location>
</feature>
<reference evidence="7 8" key="1">
    <citation type="submission" date="2020-08" db="EMBL/GenBank/DDBJ databases">
        <title>A Genomic Blueprint of the Chicken Gut Microbiome.</title>
        <authorList>
            <person name="Gilroy R."/>
            <person name="Ravi A."/>
            <person name="Getino M."/>
            <person name="Pursley I."/>
            <person name="Horton D.L."/>
            <person name="Alikhan N.-F."/>
            <person name="Baker D."/>
            <person name="Gharbi K."/>
            <person name="Hall N."/>
            <person name="Watson M."/>
            <person name="Adriaenssens E.M."/>
            <person name="Foster-Nyarko E."/>
            <person name="Jarju S."/>
            <person name="Secka A."/>
            <person name="Antonio M."/>
            <person name="Oren A."/>
            <person name="Chaudhuri R."/>
            <person name="La Ragione R.M."/>
            <person name="Hildebrand F."/>
            <person name="Pallen M.J."/>
        </authorList>
    </citation>
    <scope>NUCLEOTIDE SEQUENCE [LARGE SCALE GENOMIC DNA]</scope>
    <source>
        <strain evidence="7 8">Sa1BUA13</strain>
    </source>
</reference>
<evidence type="ECO:0000313" key="8">
    <source>
        <dbReference type="Proteomes" id="UP000658980"/>
    </source>
</evidence>
<gene>
    <name evidence="7" type="ORF">H9630_14860</name>
</gene>
<evidence type="ECO:0000256" key="6">
    <source>
        <dbReference type="SAM" id="Phobius"/>
    </source>
</evidence>
<feature type="transmembrane region" description="Helical" evidence="6">
    <location>
        <begin position="87"/>
        <end position="108"/>
    </location>
</feature>
<dbReference type="Proteomes" id="UP000658980">
    <property type="component" value="Unassembled WGS sequence"/>
</dbReference>
<comment type="subcellular location">
    <subcellularLocation>
        <location evidence="1">Membrane</location>
        <topology evidence="1">Multi-pass membrane protein</topology>
    </subcellularLocation>
</comment>
<evidence type="ECO:0000256" key="2">
    <source>
        <dbReference type="ARBA" id="ARBA00007524"/>
    </source>
</evidence>
<comment type="caution">
    <text evidence="7">The sequence shown here is derived from an EMBL/GenBank/DDBJ whole genome shotgun (WGS) entry which is preliminary data.</text>
</comment>
<feature type="transmembrane region" description="Helical" evidence="6">
    <location>
        <begin position="114"/>
        <end position="136"/>
    </location>
</feature>
<evidence type="ECO:0000256" key="3">
    <source>
        <dbReference type="ARBA" id="ARBA00022692"/>
    </source>
</evidence>